<reference evidence="2 3" key="1">
    <citation type="submission" date="2021-01" db="EMBL/GenBank/DDBJ databases">
        <title>Actinoplanes sp. nov. LDG1-01 isolated from lichen.</title>
        <authorList>
            <person name="Saeng-In P."/>
            <person name="Phongsopitanun W."/>
            <person name="Kanchanasin P."/>
            <person name="Yuki M."/>
            <person name="Kudo T."/>
            <person name="Ohkuma M."/>
            <person name="Tanasupawat S."/>
        </authorList>
    </citation>
    <scope>NUCLEOTIDE SEQUENCE [LARGE SCALE GENOMIC DNA]</scope>
    <source>
        <strain evidence="2 3">LDG1-01</strain>
    </source>
</reference>
<feature type="transmembrane region" description="Helical" evidence="1">
    <location>
        <begin position="39"/>
        <end position="59"/>
    </location>
</feature>
<protein>
    <submittedName>
        <fullName evidence="2">Uncharacterized protein</fullName>
    </submittedName>
</protein>
<proteinExistence type="predicted"/>
<comment type="caution">
    <text evidence="2">The sequence shown here is derived from an EMBL/GenBank/DDBJ whole genome shotgun (WGS) entry which is preliminary data.</text>
</comment>
<dbReference type="EMBL" id="JAENHO010000017">
    <property type="protein sequence ID" value="MBL7261112.1"/>
    <property type="molecule type" value="Genomic_DNA"/>
</dbReference>
<evidence type="ECO:0000313" key="3">
    <source>
        <dbReference type="Proteomes" id="UP000598996"/>
    </source>
</evidence>
<name>A0ABS1W322_9ACTN</name>
<dbReference type="Proteomes" id="UP000598996">
    <property type="component" value="Unassembled WGS sequence"/>
</dbReference>
<organism evidence="2 3">
    <name type="scientific">Paractinoplanes lichenicola</name>
    <dbReference type="NCBI Taxonomy" id="2802976"/>
    <lineage>
        <taxon>Bacteria</taxon>
        <taxon>Bacillati</taxon>
        <taxon>Actinomycetota</taxon>
        <taxon>Actinomycetes</taxon>
        <taxon>Micromonosporales</taxon>
        <taxon>Micromonosporaceae</taxon>
        <taxon>Paractinoplanes</taxon>
    </lineage>
</organism>
<sequence>MTQHIRELLDHAVAGIEPGTRDPVAAVMGRRRAARRRKAVAGAVACVLAAAGIAGGLALNRHDANGPMAPVGSVPVEPPTPRVVDRVVVAGAMRLPVPDGWRVATPGSDSPCGRAGDGQVLIYGETSDDCARSSIRVSTAKVLAYPVGSLEDLPGGSGIMTPLPLLTLPGGEPALLRDAFETGHTSMVLPWSKVILEFNLDGPAARTIAGTIRTEPVGSGRLNLVDSVPYAEFSRPEASGKFTVASHGKITDPATIAEVLALLRDQRKAVSGEDACSQPGDRAALLLLGNASVVYLTIDKDCQEAFSDRGGRVRLSDKAVRELTRLFGIEVR</sequence>
<evidence type="ECO:0000256" key="1">
    <source>
        <dbReference type="SAM" id="Phobius"/>
    </source>
</evidence>
<accession>A0ABS1W322</accession>
<keyword evidence="3" id="KW-1185">Reference proteome</keyword>
<evidence type="ECO:0000313" key="2">
    <source>
        <dbReference type="EMBL" id="MBL7261112.1"/>
    </source>
</evidence>
<dbReference type="RefSeq" id="WP_202997829.1">
    <property type="nucleotide sequence ID" value="NZ_JAENHO010000017.1"/>
</dbReference>
<keyword evidence="1" id="KW-1133">Transmembrane helix</keyword>
<keyword evidence="1" id="KW-0472">Membrane</keyword>
<keyword evidence="1" id="KW-0812">Transmembrane</keyword>
<gene>
    <name evidence="2" type="ORF">JKJ07_43190</name>
</gene>